<reference evidence="2 3" key="1">
    <citation type="submission" date="2019-04" db="EMBL/GenBank/DDBJ databases">
        <authorList>
            <person name="Schori C."/>
            <person name="Ahrens C."/>
        </authorList>
    </citation>
    <scope>NUCLEOTIDE SEQUENCE [LARGE SCALE GENOMIC DNA]</scope>
    <source>
        <strain evidence="2 3">DSM 2950</strain>
    </source>
</reference>
<dbReference type="Gene3D" id="1.20.120.160">
    <property type="entry name" value="HPT domain"/>
    <property type="match status" value="1"/>
</dbReference>
<dbReference type="SUPFAM" id="SSF47226">
    <property type="entry name" value="Histidine-containing phosphotransfer domain, HPT domain"/>
    <property type="match status" value="1"/>
</dbReference>
<name>A0A7G5MTH3_9FIRM</name>
<evidence type="ECO:0000313" key="2">
    <source>
        <dbReference type="EMBL" id="QMW77916.1"/>
    </source>
</evidence>
<evidence type="ECO:0000259" key="1">
    <source>
        <dbReference type="Pfam" id="PF01627"/>
    </source>
</evidence>
<accession>A0A7G5MTH3</accession>
<dbReference type="GO" id="GO:0000160">
    <property type="term" value="P:phosphorelay signal transduction system"/>
    <property type="evidence" value="ECO:0007669"/>
    <property type="project" value="InterPro"/>
</dbReference>
<dbReference type="InterPro" id="IPR008207">
    <property type="entry name" value="Sig_transdc_His_kin_Hpt_dom"/>
</dbReference>
<evidence type="ECO:0000313" key="3">
    <source>
        <dbReference type="Proteomes" id="UP000515789"/>
    </source>
</evidence>
<gene>
    <name evidence="2" type="ORF">E5259_10085</name>
</gene>
<dbReference type="Pfam" id="PF01627">
    <property type="entry name" value="Hpt"/>
    <property type="match status" value="1"/>
</dbReference>
<protein>
    <submittedName>
        <fullName evidence="2">Hpt domain-containing protein</fullName>
    </submittedName>
</protein>
<dbReference type="AlphaFoldDB" id="A0A7G5MTH3"/>
<dbReference type="InterPro" id="IPR036641">
    <property type="entry name" value="HPT_dom_sf"/>
</dbReference>
<proteinExistence type="predicted"/>
<dbReference type="Proteomes" id="UP000515789">
    <property type="component" value="Chromosome"/>
</dbReference>
<feature type="domain" description="HPt" evidence="1">
    <location>
        <begin position="46"/>
        <end position="109"/>
    </location>
</feature>
<dbReference type="EMBL" id="CP039126">
    <property type="protein sequence ID" value="QMW77916.1"/>
    <property type="molecule type" value="Genomic_DNA"/>
</dbReference>
<organism evidence="2 3">
    <name type="scientific">Blautia producta</name>
    <dbReference type="NCBI Taxonomy" id="33035"/>
    <lineage>
        <taxon>Bacteria</taxon>
        <taxon>Bacillati</taxon>
        <taxon>Bacillota</taxon>
        <taxon>Clostridia</taxon>
        <taxon>Lachnospirales</taxon>
        <taxon>Lachnospiraceae</taxon>
        <taxon>Blautia</taxon>
    </lineage>
</organism>
<sequence>MYMEHVMLTKLREAGCDMDGTLERFMNNEMLCMKFLKKFPQDVTFGAMKKAFAQGDADEFFKAAHTMKGVSGNLGLSSLYDKMQPAVEKGRRGELPSCEDMDEIEKQYNEIIKIITENQ</sequence>